<evidence type="ECO:0000259" key="3">
    <source>
        <dbReference type="PROSITE" id="PS50977"/>
    </source>
</evidence>
<reference evidence="4" key="1">
    <citation type="submission" date="2020-10" db="EMBL/GenBank/DDBJ databases">
        <authorList>
            <person name="Gilroy R."/>
        </authorList>
    </citation>
    <scope>NUCLEOTIDE SEQUENCE</scope>
    <source>
        <strain evidence="4">CHK33-4379</strain>
    </source>
</reference>
<dbReference type="GO" id="GO:0003677">
    <property type="term" value="F:DNA binding"/>
    <property type="evidence" value="ECO:0007669"/>
    <property type="project" value="UniProtKB-UniRule"/>
</dbReference>
<comment type="caution">
    <text evidence="4">The sequence shown here is derived from an EMBL/GenBank/DDBJ whole genome shotgun (WGS) entry which is preliminary data.</text>
</comment>
<evidence type="ECO:0000313" key="4">
    <source>
        <dbReference type="EMBL" id="HIT59055.1"/>
    </source>
</evidence>
<dbReference type="Gene3D" id="1.10.357.10">
    <property type="entry name" value="Tetracycline Repressor, domain 2"/>
    <property type="match status" value="1"/>
</dbReference>
<gene>
    <name evidence="4" type="ORF">IAC39_05045</name>
</gene>
<evidence type="ECO:0000313" key="5">
    <source>
        <dbReference type="Proteomes" id="UP000824136"/>
    </source>
</evidence>
<protein>
    <submittedName>
        <fullName evidence="4">TetR/AcrR family transcriptional regulator</fullName>
    </submittedName>
</protein>
<accession>A0A9D1GVI6</accession>
<evidence type="ECO:0000256" key="1">
    <source>
        <dbReference type="ARBA" id="ARBA00023125"/>
    </source>
</evidence>
<dbReference type="InterPro" id="IPR001647">
    <property type="entry name" value="HTH_TetR"/>
</dbReference>
<dbReference type="InterPro" id="IPR050624">
    <property type="entry name" value="HTH-type_Tx_Regulator"/>
</dbReference>
<dbReference type="PANTHER" id="PTHR43479">
    <property type="entry name" value="ACREF/ENVCD OPERON REPRESSOR-RELATED"/>
    <property type="match status" value="1"/>
</dbReference>
<dbReference type="PROSITE" id="PS50977">
    <property type="entry name" value="HTH_TETR_2"/>
    <property type="match status" value="1"/>
</dbReference>
<feature type="DNA-binding region" description="H-T-H motif" evidence="2">
    <location>
        <begin position="31"/>
        <end position="50"/>
    </location>
</feature>
<organism evidence="4 5">
    <name type="scientific">Candidatus Faeciplasma pullistercoris</name>
    <dbReference type="NCBI Taxonomy" id="2840800"/>
    <lineage>
        <taxon>Bacteria</taxon>
        <taxon>Bacillati</taxon>
        <taxon>Bacillota</taxon>
        <taxon>Clostridia</taxon>
        <taxon>Eubacteriales</taxon>
        <taxon>Oscillospiraceae</taxon>
        <taxon>Oscillospiraceae incertae sedis</taxon>
        <taxon>Candidatus Faeciplasma</taxon>
    </lineage>
</organism>
<feature type="domain" description="HTH tetR-type" evidence="3">
    <location>
        <begin position="8"/>
        <end position="68"/>
    </location>
</feature>
<dbReference type="Proteomes" id="UP000824136">
    <property type="component" value="Unassembled WGS sequence"/>
</dbReference>
<sequence>MKTDARVRYTKQVLKNTLLGLLEKKPINRITVKEVCDIAQINRATFYSHYTDCFDLLEKIENEFMKEYETSLSYIEGLDVRKMVLAIYDMIDNNIELCKVLVFGNTNYSLIKKMISLAHDISIENWKKYLKKAKDCELEMLFTCLSTGLTQAVVEGYQRYEKDDVIAFVNSMVVSSLKPYM</sequence>
<reference evidence="4" key="2">
    <citation type="journal article" date="2021" name="PeerJ">
        <title>Extensive microbial diversity within the chicken gut microbiome revealed by metagenomics and culture.</title>
        <authorList>
            <person name="Gilroy R."/>
            <person name="Ravi A."/>
            <person name="Getino M."/>
            <person name="Pursley I."/>
            <person name="Horton D.L."/>
            <person name="Alikhan N.F."/>
            <person name="Baker D."/>
            <person name="Gharbi K."/>
            <person name="Hall N."/>
            <person name="Watson M."/>
            <person name="Adriaenssens E.M."/>
            <person name="Foster-Nyarko E."/>
            <person name="Jarju S."/>
            <person name="Secka A."/>
            <person name="Antonio M."/>
            <person name="Oren A."/>
            <person name="Chaudhuri R.R."/>
            <person name="La Ragione R."/>
            <person name="Hildebrand F."/>
            <person name="Pallen M.J."/>
        </authorList>
    </citation>
    <scope>NUCLEOTIDE SEQUENCE</scope>
    <source>
        <strain evidence="4">CHK33-4379</strain>
    </source>
</reference>
<dbReference type="EMBL" id="DVLL01000019">
    <property type="protein sequence ID" value="HIT59055.1"/>
    <property type="molecule type" value="Genomic_DNA"/>
</dbReference>
<dbReference type="PANTHER" id="PTHR43479:SF7">
    <property type="entry name" value="TETR-FAMILY TRANSCRIPTIONAL REGULATOR"/>
    <property type="match status" value="1"/>
</dbReference>
<evidence type="ECO:0000256" key="2">
    <source>
        <dbReference type="PROSITE-ProRule" id="PRU00335"/>
    </source>
</evidence>
<name>A0A9D1GVI6_9FIRM</name>
<dbReference type="AlphaFoldDB" id="A0A9D1GVI6"/>
<proteinExistence type="predicted"/>
<dbReference type="SUPFAM" id="SSF46689">
    <property type="entry name" value="Homeodomain-like"/>
    <property type="match status" value="1"/>
</dbReference>
<keyword evidence="1 2" id="KW-0238">DNA-binding</keyword>
<dbReference type="InterPro" id="IPR009057">
    <property type="entry name" value="Homeodomain-like_sf"/>
</dbReference>